<reference evidence="3" key="1">
    <citation type="submission" date="2016-10" db="EMBL/GenBank/DDBJ databases">
        <title>Sequence of Gallionella enrichment culture.</title>
        <authorList>
            <person name="Poehlein A."/>
            <person name="Muehling M."/>
            <person name="Daniel R."/>
        </authorList>
    </citation>
    <scope>NUCLEOTIDE SEQUENCE</scope>
</reference>
<feature type="compositionally biased region" description="Low complexity" evidence="1">
    <location>
        <begin position="224"/>
        <end position="244"/>
    </location>
</feature>
<evidence type="ECO:0000256" key="1">
    <source>
        <dbReference type="SAM" id="MobiDB-lite"/>
    </source>
</evidence>
<evidence type="ECO:0000256" key="2">
    <source>
        <dbReference type="SAM" id="Phobius"/>
    </source>
</evidence>
<dbReference type="EMBL" id="MLJW01001571">
    <property type="protein sequence ID" value="OIQ77625.1"/>
    <property type="molecule type" value="Genomic_DNA"/>
</dbReference>
<evidence type="ECO:0000313" key="3">
    <source>
        <dbReference type="EMBL" id="OIQ77625.1"/>
    </source>
</evidence>
<name>A0A1J5Q1N0_9ZZZZ</name>
<keyword evidence="2" id="KW-0472">Membrane</keyword>
<feature type="compositionally biased region" description="Low complexity" evidence="1">
    <location>
        <begin position="49"/>
        <end position="63"/>
    </location>
</feature>
<keyword evidence="2" id="KW-1133">Transmembrane helix</keyword>
<organism evidence="3">
    <name type="scientific">mine drainage metagenome</name>
    <dbReference type="NCBI Taxonomy" id="410659"/>
    <lineage>
        <taxon>unclassified sequences</taxon>
        <taxon>metagenomes</taxon>
        <taxon>ecological metagenomes</taxon>
    </lineage>
</organism>
<keyword evidence="2" id="KW-0812">Transmembrane</keyword>
<feature type="region of interest" description="Disordered" evidence="1">
    <location>
        <begin position="224"/>
        <end position="245"/>
    </location>
</feature>
<feature type="region of interest" description="Disordered" evidence="1">
    <location>
        <begin position="1"/>
        <end position="90"/>
    </location>
</feature>
<accession>A0A1J5Q1N0</accession>
<dbReference type="AlphaFoldDB" id="A0A1J5Q1N0"/>
<feature type="compositionally biased region" description="Low complexity" evidence="1">
    <location>
        <begin position="20"/>
        <end position="32"/>
    </location>
</feature>
<proteinExistence type="predicted"/>
<feature type="compositionally biased region" description="Pro residues" evidence="1">
    <location>
        <begin position="64"/>
        <end position="78"/>
    </location>
</feature>
<feature type="compositionally biased region" description="Pro residues" evidence="1">
    <location>
        <begin position="38"/>
        <end position="48"/>
    </location>
</feature>
<protein>
    <submittedName>
        <fullName evidence="3">Uncharacterized protein</fullName>
    </submittedName>
</protein>
<comment type="caution">
    <text evidence="3">The sequence shown here is derived from an EMBL/GenBank/DDBJ whole genome shotgun (WGS) entry which is preliminary data.</text>
</comment>
<sequence>MTDSSTGGPTPGGWPFDPVSGGAASGGAASSGREPRPDPPPVPSPAPAWVPGGAPVAHGARPAGVPPQPLVPPPPVVPPSGASRQTAAPGPNRRRTLMIVGLVVGVLVLGGIVTAIVMTMNRSASPVAAVTSTTTLPSPTPTIGPAAREKGSAFLDALPSSVLRYAWASVAPDETWRASGALEAYDVVYTDGGSGKVTVRAGQWRTAAEVAAVRAALVTDLTSKAATPSPTAGSTASAAPASSTGDVTVAGATVGTWSIVPRADGSGTVVWSNGTALFEATAPAAELANLYAAFPL</sequence>
<feature type="transmembrane region" description="Helical" evidence="2">
    <location>
        <begin position="97"/>
        <end position="118"/>
    </location>
</feature>
<gene>
    <name evidence="3" type="ORF">GALL_406810</name>
</gene>